<feature type="compositionally biased region" description="Low complexity" evidence="1">
    <location>
        <begin position="252"/>
        <end position="270"/>
    </location>
</feature>
<name>A0A9P4P909_9PLEO</name>
<gene>
    <name evidence="3" type="ORF">P171DRAFT_436249</name>
</gene>
<evidence type="ECO:0000313" key="4">
    <source>
        <dbReference type="Proteomes" id="UP000799764"/>
    </source>
</evidence>
<keyword evidence="2" id="KW-1133">Transmembrane helix</keyword>
<dbReference type="OrthoDB" id="3796171at2759"/>
<evidence type="ECO:0000256" key="1">
    <source>
        <dbReference type="SAM" id="MobiDB-lite"/>
    </source>
</evidence>
<reference evidence="3" key="1">
    <citation type="journal article" date="2020" name="Stud. Mycol.">
        <title>101 Dothideomycetes genomes: a test case for predicting lifestyles and emergence of pathogens.</title>
        <authorList>
            <person name="Haridas S."/>
            <person name="Albert R."/>
            <person name="Binder M."/>
            <person name="Bloem J."/>
            <person name="Labutti K."/>
            <person name="Salamov A."/>
            <person name="Andreopoulos B."/>
            <person name="Baker S."/>
            <person name="Barry K."/>
            <person name="Bills G."/>
            <person name="Bluhm B."/>
            <person name="Cannon C."/>
            <person name="Castanera R."/>
            <person name="Culley D."/>
            <person name="Daum C."/>
            <person name="Ezra D."/>
            <person name="Gonzalez J."/>
            <person name="Henrissat B."/>
            <person name="Kuo A."/>
            <person name="Liang C."/>
            <person name="Lipzen A."/>
            <person name="Lutzoni F."/>
            <person name="Magnuson J."/>
            <person name="Mondo S."/>
            <person name="Nolan M."/>
            <person name="Ohm R."/>
            <person name="Pangilinan J."/>
            <person name="Park H.-J."/>
            <person name="Ramirez L."/>
            <person name="Alfaro M."/>
            <person name="Sun H."/>
            <person name="Tritt A."/>
            <person name="Yoshinaga Y."/>
            <person name="Zwiers L.-H."/>
            <person name="Turgeon B."/>
            <person name="Goodwin S."/>
            <person name="Spatafora J."/>
            <person name="Crous P."/>
            <person name="Grigoriev I."/>
        </authorList>
    </citation>
    <scope>NUCLEOTIDE SEQUENCE</scope>
    <source>
        <strain evidence="3">CBS 690.94</strain>
    </source>
</reference>
<feature type="transmembrane region" description="Helical" evidence="2">
    <location>
        <begin position="68"/>
        <end position="92"/>
    </location>
</feature>
<keyword evidence="4" id="KW-1185">Reference proteome</keyword>
<proteinExistence type="predicted"/>
<comment type="caution">
    <text evidence="3">The sequence shown here is derived from an EMBL/GenBank/DDBJ whole genome shotgun (WGS) entry which is preliminary data.</text>
</comment>
<feature type="transmembrane region" description="Helical" evidence="2">
    <location>
        <begin position="176"/>
        <end position="196"/>
    </location>
</feature>
<organism evidence="3 4">
    <name type="scientific">Karstenula rhodostoma CBS 690.94</name>
    <dbReference type="NCBI Taxonomy" id="1392251"/>
    <lineage>
        <taxon>Eukaryota</taxon>
        <taxon>Fungi</taxon>
        <taxon>Dikarya</taxon>
        <taxon>Ascomycota</taxon>
        <taxon>Pezizomycotina</taxon>
        <taxon>Dothideomycetes</taxon>
        <taxon>Pleosporomycetidae</taxon>
        <taxon>Pleosporales</taxon>
        <taxon>Massarineae</taxon>
        <taxon>Didymosphaeriaceae</taxon>
        <taxon>Karstenula</taxon>
    </lineage>
</organism>
<accession>A0A9P4P909</accession>
<evidence type="ECO:0000313" key="3">
    <source>
        <dbReference type="EMBL" id="KAF2439620.1"/>
    </source>
</evidence>
<keyword evidence="2" id="KW-0812">Transmembrane</keyword>
<dbReference type="Proteomes" id="UP000799764">
    <property type="component" value="Unassembled WGS sequence"/>
</dbReference>
<sequence>MPSYTLRIFLYLAPSLLLVLPSSALIIILERVTQSLFRSHTSRDSRSGSPRIFLDTDLDIDEDYAPTWALLGVSVLGLLLACMSAAGMWELRRVDGTRGAGQRVWSWGVIAMNAVTLGTSIGVLTWTSNQQAAQSGVNLKGGKAYTRETWVCRIDALYTDEEWAGSACGTAQAMRYMLIPLAIGSVLAIIAVWWAARQRGGSGWLFGGKGRYAGFQSVYEMGPQGPTPQYQHASPQFYPMPQAYPQQGYPQQGYPQPGYAMPPQGYQSGPYQPPPGPYAPVPPMQKNGAVAGEQGVFR</sequence>
<feature type="region of interest" description="Disordered" evidence="1">
    <location>
        <begin position="252"/>
        <end position="298"/>
    </location>
</feature>
<feature type="transmembrane region" description="Helical" evidence="2">
    <location>
        <begin position="104"/>
        <end position="126"/>
    </location>
</feature>
<protein>
    <submittedName>
        <fullName evidence="3">Uncharacterized protein</fullName>
    </submittedName>
</protein>
<evidence type="ECO:0000256" key="2">
    <source>
        <dbReference type="SAM" id="Phobius"/>
    </source>
</evidence>
<feature type="compositionally biased region" description="Pro residues" evidence="1">
    <location>
        <begin position="271"/>
        <end position="283"/>
    </location>
</feature>
<keyword evidence="2" id="KW-0472">Membrane</keyword>
<dbReference type="EMBL" id="MU001509">
    <property type="protein sequence ID" value="KAF2439620.1"/>
    <property type="molecule type" value="Genomic_DNA"/>
</dbReference>
<dbReference type="AlphaFoldDB" id="A0A9P4P909"/>